<keyword evidence="3" id="KW-1185">Reference proteome</keyword>
<dbReference type="PANTHER" id="PTHR39214:SF1">
    <property type="entry name" value="MICROBODY (PEROXISOME) BIOGENESIS PROTEIN PEROXIN 8 (EUROFUNG)"/>
    <property type="match status" value="1"/>
</dbReference>
<accession>A0AA38W135</accession>
<evidence type="ECO:0000313" key="3">
    <source>
        <dbReference type="Proteomes" id="UP001174691"/>
    </source>
</evidence>
<evidence type="ECO:0000313" key="2">
    <source>
        <dbReference type="EMBL" id="KAJ9165544.1"/>
    </source>
</evidence>
<gene>
    <name evidence="2" type="ORF">NKR19_g394</name>
</gene>
<feature type="region of interest" description="Disordered" evidence="1">
    <location>
        <begin position="83"/>
        <end position="103"/>
    </location>
</feature>
<name>A0AA38W135_9PEZI</name>
<protein>
    <submittedName>
        <fullName evidence="2">Peroxisomal membrane protein PEX17</fullName>
    </submittedName>
</protein>
<dbReference type="Proteomes" id="UP001174691">
    <property type="component" value="Unassembled WGS sequence"/>
</dbReference>
<dbReference type="EMBL" id="JANBVN010000003">
    <property type="protein sequence ID" value="KAJ9165544.1"/>
    <property type="molecule type" value="Genomic_DNA"/>
</dbReference>
<reference evidence="2" key="1">
    <citation type="submission" date="2022-07" db="EMBL/GenBank/DDBJ databases">
        <title>Fungi with potential for degradation of polypropylene.</title>
        <authorList>
            <person name="Gostincar C."/>
        </authorList>
    </citation>
    <scope>NUCLEOTIDE SEQUENCE</scope>
    <source>
        <strain evidence="2">EXF-13287</strain>
    </source>
</reference>
<dbReference type="InterPro" id="IPR055334">
    <property type="entry name" value="PEX8-like"/>
</dbReference>
<proteinExistence type="predicted"/>
<dbReference type="Pfam" id="PF26001">
    <property type="entry name" value="Pex8"/>
    <property type="match status" value="1"/>
</dbReference>
<organism evidence="2 3">
    <name type="scientific">Coniochaeta hoffmannii</name>
    <dbReference type="NCBI Taxonomy" id="91930"/>
    <lineage>
        <taxon>Eukaryota</taxon>
        <taxon>Fungi</taxon>
        <taxon>Dikarya</taxon>
        <taxon>Ascomycota</taxon>
        <taxon>Pezizomycotina</taxon>
        <taxon>Sordariomycetes</taxon>
        <taxon>Sordariomycetidae</taxon>
        <taxon>Coniochaetales</taxon>
        <taxon>Coniochaetaceae</taxon>
        <taxon>Coniochaeta</taxon>
    </lineage>
</organism>
<dbReference type="AlphaFoldDB" id="A0AA38W135"/>
<evidence type="ECO:0000256" key="1">
    <source>
        <dbReference type="SAM" id="MobiDB-lite"/>
    </source>
</evidence>
<dbReference type="PANTHER" id="PTHR39214">
    <property type="entry name" value="MICROBODY (PEROXISOME) BIOGENESIS PROTEIN PEROXIN 8 (EUROFUNG)"/>
    <property type="match status" value="1"/>
</dbReference>
<comment type="caution">
    <text evidence="2">The sequence shown here is derived from an EMBL/GenBank/DDBJ whole genome shotgun (WGS) entry which is preliminary data.</text>
</comment>
<sequence length="691" mass="75517">MSVDRLLTTVLGLYRDVHDEVKTQQIFNTTTTLLTHLHNPLNLTLLTSNLLTAPAIWHRPDPLATCYRVISIYHTAARHIYKSERDRSRSTPPTPSAQTGGGGVATETWVRAVVKGADDRSPRWKHLLVLAGILTGLEAGGEDAMSHGLKHLLEGAIVTAANLALGELPKESEPLPTGALALSLTYTFHMLSESSRASINCNLLAPVAAAALLGEAGLSGGLFLGAIDVDVRQTGEQFVWSEHSPSFLHLRQLMAKPLVSSMGALVKIIAYAVGHPNAQPTKVLRLQDDLVAFTQRLLQQWQANKLSELEPSEAHVYLTHETLRTTWPVLWQLLKKITFAGVTVLHAITQRSLLDGYFKSAGVTAPLAVKSLNIFRSLSFISSPHASEFQIYKFTYLASIDTLVQFPEACSAFLQSIKRPDSGVIPAHPLDRTLDLCYLSFAEHLPLNLPPEACDALIVQPAMAYLTQAAPVSGRMVELFESAHSAILSVLSCPHNGDLIVKLAPFYSETLFTSFPKHISPRQFRLAFKTMIQILSPPFPIAATHPNFAETLLEMVRFRITAANPAPLPPGPDAAAGREDAAGPVSEQSTLVMTLIDSLPFLPLHMVEDWMTWAAESLNEIQDRAMREVAQRRYVEILDSGEMDVERAAIGVAWWGSKGGRQLVLFGGPGKPSDQQQFMMSGAIVEEGSKL</sequence>